<organism evidence="1 2">
    <name type="scientific">Mycolicibacterium conceptionense</name>
    <dbReference type="NCBI Taxonomy" id="451644"/>
    <lineage>
        <taxon>Bacteria</taxon>
        <taxon>Bacillati</taxon>
        <taxon>Actinomycetota</taxon>
        <taxon>Actinomycetes</taxon>
        <taxon>Mycobacteriales</taxon>
        <taxon>Mycobacteriaceae</taxon>
        <taxon>Mycolicibacterium</taxon>
    </lineage>
</organism>
<protein>
    <submittedName>
        <fullName evidence="1">Uncharacterized protein</fullName>
    </submittedName>
</protein>
<dbReference type="Proteomes" id="UP000182227">
    <property type="component" value="Unassembled WGS sequence"/>
</dbReference>
<sequence length="44" mass="4510">MAGGADMLAAELDTVLGTAWDESLEPFRNGGDGAEVSWLSRGVG</sequence>
<dbReference type="AlphaFoldDB" id="A0A0U1DT30"/>
<gene>
    <name evidence="1" type="ORF">BN970_04973</name>
</gene>
<dbReference type="EMBL" id="CTEF01000004">
    <property type="protein sequence ID" value="CQD21338.1"/>
    <property type="molecule type" value="Genomic_DNA"/>
</dbReference>
<evidence type="ECO:0000313" key="1">
    <source>
        <dbReference type="EMBL" id="CQD21338.1"/>
    </source>
</evidence>
<proteinExistence type="predicted"/>
<dbReference type="Pfam" id="PF11343">
    <property type="entry name" value="DUF3145"/>
    <property type="match status" value="1"/>
</dbReference>
<evidence type="ECO:0000313" key="2">
    <source>
        <dbReference type="Proteomes" id="UP000182227"/>
    </source>
</evidence>
<name>A0A0U1DT30_9MYCO</name>
<accession>A0A0U1DT30</accession>
<reference evidence="1 2" key="1">
    <citation type="submission" date="2015-03" db="EMBL/GenBank/DDBJ databases">
        <authorList>
            <person name="Murphy D."/>
        </authorList>
    </citation>
    <scope>NUCLEOTIDE SEQUENCE [LARGE SCALE GENOMIC DNA]</scope>
    <source>
        <strain evidence="1 2">D16</strain>
    </source>
</reference>
<dbReference type="InterPro" id="IPR021491">
    <property type="entry name" value="DUF3145"/>
</dbReference>